<dbReference type="EMBL" id="LGRX02027214">
    <property type="protein sequence ID" value="KAK3249688.1"/>
    <property type="molecule type" value="Genomic_DNA"/>
</dbReference>
<evidence type="ECO:0000256" key="2">
    <source>
        <dbReference type="SAM" id="SignalP"/>
    </source>
</evidence>
<evidence type="ECO:0000313" key="3">
    <source>
        <dbReference type="EMBL" id="KAK3249688.1"/>
    </source>
</evidence>
<accession>A0AAE0C765</accession>
<dbReference type="Proteomes" id="UP001190700">
    <property type="component" value="Unassembled WGS sequence"/>
</dbReference>
<evidence type="ECO:0000256" key="1">
    <source>
        <dbReference type="SAM" id="MobiDB-lite"/>
    </source>
</evidence>
<feature type="region of interest" description="Disordered" evidence="1">
    <location>
        <begin position="546"/>
        <end position="575"/>
    </location>
</feature>
<evidence type="ECO:0000313" key="4">
    <source>
        <dbReference type="Proteomes" id="UP001190700"/>
    </source>
</evidence>
<comment type="caution">
    <text evidence="3">The sequence shown here is derived from an EMBL/GenBank/DDBJ whole genome shotgun (WGS) entry which is preliminary data.</text>
</comment>
<organism evidence="3 4">
    <name type="scientific">Cymbomonas tetramitiformis</name>
    <dbReference type="NCBI Taxonomy" id="36881"/>
    <lineage>
        <taxon>Eukaryota</taxon>
        <taxon>Viridiplantae</taxon>
        <taxon>Chlorophyta</taxon>
        <taxon>Pyramimonadophyceae</taxon>
        <taxon>Pyramimonadales</taxon>
        <taxon>Pyramimonadaceae</taxon>
        <taxon>Cymbomonas</taxon>
    </lineage>
</organism>
<sequence>MQRIFVLLCCVAVANAASYTWGYGCSEWTADSPADCWYPAGIPGAHDTVIFSDYDVNVVNCSGPVCHRPASPTGVANSVTRAVTRKLLSDDEDVSVAAGQANSVGLANDTDTTVDTYDGTHQVIRVGAIRIEKGCKVIITANTFLELAGPGESNILGELEVDSHGFKGEISSVGSINWFMFGGLYGKSNIHVYGKLTIRSGILAGSFPGCSDYYSESQTAVENGGVLSIGDFQGTQGASVGIFLNRLITNQQGGSINVNFASESAERYIHWGAFWGLSAGYCPVYSSGGRDTWGGMTINNYGTMQINQTVLKMHACATLNNHYSGILNITNSRIMDGQYDGGACDVGTRVTNLGVCNLIGYYNEINVYTYNVGWFGSSGSIRFTSEVTNHGQMTLSKSASAEAGDHVISFHGGLANAGVMSMKGGSLHSTNTIMNTGTMRAEAEAHKLTSPITNAGNLTLHSEGHLTLSGPVVNHGNLNVVSKSTACFEGSMANSGNITISEGDAMFHGPFSSHEGNLHVEKAAQLGLMSRYLSYWPGYIGPYGPFSEAKNTEEHDDDQTASGKHQMAGTTNPEGEWQMTGVELHNTCITGDGRVLVTSPLKVTGESMWQGSTVHVMLDGHTAVTGDGNMVVAEGTELVLGVNSTLNGGGKMVIRGTAVLDSHVEIALKNKDLVICKSGELKNDGIFKIGSISTVSVCGGKVSGNGKTVGVVSECDGNEALCQVAA</sequence>
<dbReference type="PROSITE" id="PS51257">
    <property type="entry name" value="PROKAR_LIPOPROTEIN"/>
    <property type="match status" value="1"/>
</dbReference>
<dbReference type="AlphaFoldDB" id="A0AAE0C765"/>
<feature type="compositionally biased region" description="Polar residues" evidence="1">
    <location>
        <begin position="560"/>
        <end position="573"/>
    </location>
</feature>
<name>A0AAE0C765_9CHLO</name>
<feature type="signal peptide" evidence="2">
    <location>
        <begin position="1"/>
        <end position="16"/>
    </location>
</feature>
<proteinExistence type="predicted"/>
<keyword evidence="2" id="KW-0732">Signal</keyword>
<gene>
    <name evidence="3" type="ORF">CYMTET_40880</name>
</gene>
<keyword evidence="4" id="KW-1185">Reference proteome</keyword>
<protein>
    <submittedName>
        <fullName evidence="3">Uncharacterized protein</fullName>
    </submittedName>
</protein>
<reference evidence="3 4" key="1">
    <citation type="journal article" date="2015" name="Genome Biol. Evol.">
        <title>Comparative Genomics of a Bacterivorous Green Alga Reveals Evolutionary Causalities and Consequences of Phago-Mixotrophic Mode of Nutrition.</title>
        <authorList>
            <person name="Burns J.A."/>
            <person name="Paasch A."/>
            <person name="Narechania A."/>
            <person name="Kim E."/>
        </authorList>
    </citation>
    <scope>NUCLEOTIDE SEQUENCE [LARGE SCALE GENOMIC DNA]</scope>
    <source>
        <strain evidence="3 4">PLY_AMNH</strain>
    </source>
</reference>
<feature type="chain" id="PRO_5042107504" evidence="2">
    <location>
        <begin position="17"/>
        <end position="726"/>
    </location>
</feature>